<keyword evidence="5" id="KW-1185">Reference proteome</keyword>
<dbReference type="CDD" id="cd13580">
    <property type="entry name" value="PBP2_AlgQ_like_1"/>
    <property type="match status" value="1"/>
</dbReference>
<gene>
    <name evidence="4" type="ORF">QJS35_10505</name>
</gene>
<proteinExistence type="predicted"/>
<dbReference type="InterPro" id="IPR050490">
    <property type="entry name" value="Bact_solute-bd_prot1"/>
</dbReference>
<comment type="caution">
    <text evidence="4">The sequence shown here is derived from an EMBL/GenBank/DDBJ whole genome shotgun (WGS) entry which is preliminary data.</text>
</comment>
<dbReference type="Proteomes" id="UP001493487">
    <property type="component" value="Unassembled WGS sequence"/>
</dbReference>
<evidence type="ECO:0000313" key="4">
    <source>
        <dbReference type="EMBL" id="MEQ4482827.1"/>
    </source>
</evidence>
<evidence type="ECO:0000256" key="2">
    <source>
        <dbReference type="SAM" id="MobiDB-lite"/>
    </source>
</evidence>
<name>A0ABV1KTQ1_9BACL</name>
<feature type="chain" id="PRO_5046317884" evidence="3">
    <location>
        <begin position="25"/>
        <end position="556"/>
    </location>
</feature>
<organism evidence="4 5">
    <name type="scientific">Cohnella silvisoli</name>
    <dbReference type="NCBI Taxonomy" id="2873699"/>
    <lineage>
        <taxon>Bacteria</taxon>
        <taxon>Bacillati</taxon>
        <taxon>Bacillota</taxon>
        <taxon>Bacilli</taxon>
        <taxon>Bacillales</taxon>
        <taxon>Paenibacillaceae</taxon>
        <taxon>Cohnella</taxon>
    </lineage>
</organism>
<evidence type="ECO:0000313" key="5">
    <source>
        <dbReference type="Proteomes" id="UP001493487"/>
    </source>
</evidence>
<dbReference type="SUPFAM" id="SSF53850">
    <property type="entry name" value="Periplasmic binding protein-like II"/>
    <property type="match status" value="1"/>
</dbReference>
<dbReference type="PROSITE" id="PS51257">
    <property type="entry name" value="PROKAR_LIPOPROTEIN"/>
    <property type="match status" value="1"/>
</dbReference>
<protein>
    <submittedName>
        <fullName evidence="4">Extracellular solute-binding protein</fullName>
    </submittedName>
</protein>
<dbReference type="EMBL" id="JASKHM010000005">
    <property type="protein sequence ID" value="MEQ4482827.1"/>
    <property type="molecule type" value="Genomic_DNA"/>
</dbReference>
<evidence type="ECO:0000256" key="3">
    <source>
        <dbReference type="SAM" id="SignalP"/>
    </source>
</evidence>
<dbReference type="PANTHER" id="PTHR43649:SF33">
    <property type="entry name" value="POLYGALACTURONAN_RHAMNOGALACTURONAN-BINDING PROTEIN YTCQ"/>
    <property type="match status" value="1"/>
</dbReference>
<accession>A0ABV1KTQ1</accession>
<dbReference type="PANTHER" id="PTHR43649">
    <property type="entry name" value="ARABINOSE-BINDING PROTEIN-RELATED"/>
    <property type="match status" value="1"/>
</dbReference>
<sequence>MTTKSKRGLRFFLPALTLSLTLSACSGGNSPDASPAESSASATSTSSASPAATGKYDPAIELSTVRVLYDGDTFAGDVSMDNNIWYQTYDSELGIKVKNLWTVPSAQWEQKMNITIASNNIPDFMAVNSKQLNQLMKSDMIQDLTQAYNDYATPLTRQIMESDNGIGMKSATFQGKLMALPSMSSSLDQASMIWVRTDWLTKLGLAEPKTMDDVLKISEAFTNGDPDGNGKKDTYGLAVQKELFGWLAALQGFFEGYHAYPNSWIKDASGKLVYGSVQPEVKTALAKLQEMYNAGQIDREFGVKDYGKLAEDMTANRVGLQFGMSGNAFYPYPDHVKNNPDADWKAFPIVSADDKPAKVALNNGVLQYYVVNKNVKNPEAVVKLLNFAVEKQYGEKGRDLAFWTSEDAPNLWHTAAVIGQDARQNINIYLNIKDAAANGAELSYDAKDNYDQIQKFLAGDKSFWGTYRWAGEEGSLSVLDLYDTEKRIQFNEFYGAATDTMTAKMASLDKIRLETFTRIIMGSASIDEFDKFVSQWNSLGGADITQEVNDWAASLQ</sequence>
<reference evidence="4 5" key="1">
    <citation type="journal article" date="2023" name="Genome Announc.">
        <title>Pan-Genome Analyses of the Genus Cohnella and Proposal of the Novel Species Cohnella silvisoli sp. nov., Isolated from Forest Soil.</title>
        <authorList>
            <person name="Wang C."/>
            <person name="Mao L."/>
            <person name="Bao G."/>
            <person name="Zhu H."/>
        </authorList>
    </citation>
    <scope>NUCLEOTIDE SEQUENCE [LARGE SCALE GENOMIC DNA]</scope>
    <source>
        <strain evidence="4 5">NL03-T5-1</strain>
    </source>
</reference>
<feature type="signal peptide" evidence="3">
    <location>
        <begin position="1"/>
        <end position="24"/>
    </location>
</feature>
<keyword evidence="1 3" id="KW-0732">Signal</keyword>
<evidence type="ECO:0000256" key="1">
    <source>
        <dbReference type="ARBA" id="ARBA00022729"/>
    </source>
</evidence>
<dbReference type="RefSeq" id="WP_232185533.1">
    <property type="nucleotide sequence ID" value="NZ_JAIOAP010000005.1"/>
</dbReference>
<dbReference type="Gene3D" id="3.40.190.10">
    <property type="entry name" value="Periplasmic binding protein-like II"/>
    <property type="match status" value="2"/>
</dbReference>
<feature type="region of interest" description="Disordered" evidence="2">
    <location>
        <begin position="29"/>
        <end position="53"/>
    </location>
</feature>